<keyword evidence="2" id="KW-1133">Transmembrane helix</keyword>
<proteinExistence type="predicted"/>
<dbReference type="EMBL" id="ON649702">
    <property type="protein sequence ID" value="UVF62555.1"/>
    <property type="molecule type" value="Genomic_DNA"/>
</dbReference>
<accession>A0A976UBN2</accession>
<feature type="transmembrane region" description="Helical" evidence="2">
    <location>
        <begin position="324"/>
        <end position="344"/>
    </location>
</feature>
<feature type="coiled-coil region" evidence="1">
    <location>
        <begin position="165"/>
        <end position="199"/>
    </location>
</feature>
<organism evidence="3 4">
    <name type="scientific">Poseidoniales virus YSH_150918</name>
    <dbReference type="NCBI Taxonomy" id="3071324"/>
    <lineage>
        <taxon>Viruses</taxon>
        <taxon>Duplodnaviria</taxon>
        <taxon>Heunggongvirae</taxon>
        <taxon>Uroviricota</taxon>
        <taxon>Caudoviricetes</taxon>
        <taxon>Magrovirales</taxon>
        <taxon>Aoguangviridae</taxon>
        <taxon>Aobingvirus</taxon>
        <taxon>Aobingvirus yangshanense</taxon>
    </lineage>
</organism>
<dbReference type="Proteomes" id="UP001157002">
    <property type="component" value="Segment"/>
</dbReference>
<sequence length="541" mass="59496">MAEDSVSKLAGSLADLNNVTAVSSYEFKGFAKRITEIANNTSKASKRWTIFSRLVSGTPIWALQNKLRAYVEIIGGFAENSRKVSEAQMEQNKVMKESVLNYEKLEKQTSSLTKVSRLNQELLNGQISGRKFLSNLHKKENKEVLEAAKNTNAYSNAILLGKTRTEAYQEALGELNENLKNQRKQFRDLKREVQKADALQSFIGGSGSFQDVQKFLEKEKGDAKAKRKEQGGIGATFRQTPQNLKKMQEGFMKRMRNIRLGIALLNVKLAKLSTFIKPIMNYLFKFLIVGFLGMMGLLAFFIVVRKVFSKLEERFGVVEQIKEIFNIVFSIIGEFFGIVGAFIGGDYQGMIDYAMSIASSLLDLAIKAGGLLLTFTLGSLLAFGYMLPDLITSGIGFLMDNFTTFIKYFVGGILLKIIATQLLQMVAIYAIPIAIGLIVVGALAKLIKSFSPFGKRATGGTVGANEGMTLVGENGPELVSLPSGSKVHTNAQSRRMGGGNTINITINARDTSDAELRRIADKIGNMVNSKINRSVSSRTLG</sequence>
<feature type="transmembrane region" description="Helical" evidence="2">
    <location>
        <begin position="425"/>
        <end position="447"/>
    </location>
</feature>
<dbReference type="GeneID" id="80545107"/>
<protein>
    <submittedName>
        <fullName evidence="3">Uncharacterized protein</fullName>
    </submittedName>
</protein>
<keyword evidence="1" id="KW-0175">Coiled coil</keyword>
<keyword evidence="2" id="KW-0472">Membrane</keyword>
<reference evidence="3 4" key="1">
    <citation type="submission" date="2022-05" db="EMBL/GenBank/DDBJ databases">
        <title>Diverse viruses of marine archaea discovered using metagenomics.</title>
        <authorList>
            <person name="Zhou Y."/>
        </authorList>
    </citation>
    <scope>NUCLEOTIDE SEQUENCE [LARGE SCALE GENOMIC DNA]</scope>
    <source>
        <strain evidence="3">YSH_150918</strain>
    </source>
</reference>
<name>A0A976UBN2_9CAUD</name>
<keyword evidence="2" id="KW-0812">Transmembrane</keyword>
<evidence type="ECO:0000313" key="3">
    <source>
        <dbReference type="EMBL" id="UVF62555.1"/>
    </source>
</evidence>
<feature type="transmembrane region" description="Helical" evidence="2">
    <location>
        <begin position="364"/>
        <end position="385"/>
    </location>
</feature>
<evidence type="ECO:0000313" key="4">
    <source>
        <dbReference type="Proteomes" id="UP001157002"/>
    </source>
</evidence>
<keyword evidence="4" id="KW-1185">Reference proteome</keyword>
<evidence type="ECO:0000256" key="1">
    <source>
        <dbReference type="SAM" id="Coils"/>
    </source>
</evidence>
<dbReference type="RefSeq" id="YP_010806146.1">
    <property type="nucleotide sequence ID" value="NC_077214.1"/>
</dbReference>
<dbReference type="KEGG" id="vg:80545107"/>
<feature type="transmembrane region" description="Helical" evidence="2">
    <location>
        <begin position="282"/>
        <end position="304"/>
    </location>
</feature>
<evidence type="ECO:0000256" key="2">
    <source>
        <dbReference type="SAM" id="Phobius"/>
    </source>
</evidence>
<feature type="transmembrane region" description="Helical" evidence="2">
    <location>
        <begin position="397"/>
        <end position="419"/>
    </location>
</feature>